<dbReference type="OrthoDB" id="1000931at2759"/>
<gene>
    <name evidence="2" type="ORF">GOBAR_AA32086</name>
</gene>
<feature type="region of interest" description="Disordered" evidence="1">
    <location>
        <begin position="1"/>
        <end position="35"/>
    </location>
</feature>
<evidence type="ECO:0008006" key="4">
    <source>
        <dbReference type="Google" id="ProtNLM"/>
    </source>
</evidence>
<dbReference type="SUPFAM" id="SSF56219">
    <property type="entry name" value="DNase I-like"/>
    <property type="match status" value="1"/>
</dbReference>
<dbReference type="EMBL" id="KZ668223">
    <property type="protein sequence ID" value="PPR88601.1"/>
    <property type="molecule type" value="Genomic_DNA"/>
</dbReference>
<protein>
    <recommendedName>
        <fullName evidence="4">Endonuclease/exonuclease/phosphatase domain-containing protein</fullName>
    </recommendedName>
</protein>
<organism evidence="2 3">
    <name type="scientific">Gossypium barbadense</name>
    <name type="common">Sea Island cotton</name>
    <name type="synonym">Hibiscus barbadensis</name>
    <dbReference type="NCBI Taxonomy" id="3634"/>
    <lineage>
        <taxon>Eukaryota</taxon>
        <taxon>Viridiplantae</taxon>
        <taxon>Streptophyta</taxon>
        <taxon>Embryophyta</taxon>
        <taxon>Tracheophyta</taxon>
        <taxon>Spermatophyta</taxon>
        <taxon>Magnoliopsida</taxon>
        <taxon>eudicotyledons</taxon>
        <taxon>Gunneridae</taxon>
        <taxon>Pentapetalae</taxon>
        <taxon>rosids</taxon>
        <taxon>malvids</taxon>
        <taxon>Malvales</taxon>
        <taxon>Malvaceae</taxon>
        <taxon>Malvoideae</taxon>
        <taxon>Gossypium</taxon>
    </lineage>
</organism>
<dbReference type="PANTHER" id="PTHR35218:SF9">
    <property type="entry name" value="ENDONUCLEASE_EXONUCLEASE_PHOSPHATASE DOMAIN-CONTAINING PROTEIN"/>
    <property type="match status" value="1"/>
</dbReference>
<evidence type="ECO:0000313" key="2">
    <source>
        <dbReference type="EMBL" id="PPR88601.1"/>
    </source>
</evidence>
<reference evidence="2 3" key="1">
    <citation type="submission" date="2015-01" db="EMBL/GenBank/DDBJ databases">
        <title>Genome of allotetraploid Gossypium barbadense reveals genomic plasticity and fiber elongation in cotton evolution.</title>
        <authorList>
            <person name="Chen X."/>
            <person name="Liu X."/>
            <person name="Zhao B."/>
            <person name="Zheng H."/>
            <person name="Hu Y."/>
            <person name="Lu G."/>
            <person name="Yang C."/>
            <person name="Chen J."/>
            <person name="Shan C."/>
            <person name="Zhang L."/>
            <person name="Zhou Y."/>
            <person name="Wang L."/>
            <person name="Guo W."/>
            <person name="Bai Y."/>
            <person name="Ruan J."/>
            <person name="Shangguan X."/>
            <person name="Mao Y."/>
            <person name="Jiang J."/>
            <person name="Zhu Y."/>
            <person name="Lei J."/>
            <person name="Kang H."/>
            <person name="Chen S."/>
            <person name="He X."/>
            <person name="Wang R."/>
            <person name="Wang Y."/>
            <person name="Chen J."/>
            <person name="Wang L."/>
            <person name="Yu S."/>
            <person name="Wang B."/>
            <person name="Wei J."/>
            <person name="Song S."/>
            <person name="Lu X."/>
            <person name="Gao Z."/>
            <person name="Gu W."/>
            <person name="Deng X."/>
            <person name="Ma D."/>
            <person name="Wang S."/>
            <person name="Liang W."/>
            <person name="Fang L."/>
            <person name="Cai C."/>
            <person name="Zhu X."/>
            <person name="Zhou B."/>
            <person name="Zhang Y."/>
            <person name="Chen Z."/>
            <person name="Xu S."/>
            <person name="Zhu R."/>
            <person name="Wang S."/>
            <person name="Zhang T."/>
            <person name="Zhao G."/>
        </authorList>
    </citation>
    <scope>NUCLEOTIDE SEQUENCE [LARGE SCALE GENOMIC DNA]</scope>
    <source>
        <strain evidence="3">cv. Xinhai21</strain>
        <tissue evidence="2">Leaf</tissue>
    </source>
</reference>
<evidence type="ECO:0000313" key="3">
    <source>
        <dbReference type="Proteomes" id="UP000239757"/>
    </source>
</evidence>
<sequence>MSEEVLDSESLTEKKLRKNANEGRNKMRIKRKKSGGWRAASPKTMKVLCWNYRRIKNPAIVRDLKQLLIVTNPNIVFLCETKVRSNEMEGIRIRCHIDSCFLVAANECRKGLTILWKNEVKVTVKNFSDHHIDSLVLINGMDDFHFTGFYDFAELNRRDYLWQLFKKVGVVQGE</sequence>
<dbReference type="Proteomes" id="UP000239757">
    <property type="component" value="Unassembled WGS sequence"/>
</dbReference>
<evidence type="ECO:0000256" key="1">
    <source>
        <dbReference type="SAM" id="MobiDB-lite"/>
    </source>
</evidence>
<feature type="compositionally biased region" description="Basic residues" evidence="1">
    <location>
        <begin position="26"/>
        <end position="35"/>
    </location>
</feature>
<accession>A0A2P5WBY1</accession>
<dbReference type="PANTHER" id="PTHR35218">
    <property type="entry name" value="RNASE H DOMAIN-CONTAINING PROTEIN"/>
    <property type="match status" value="1"/>
</dbReference>
<feature type="compositionally biased region" description="Basic and acidic residues" evidence="1">
    <location>
        <begin position="11"/>
        <end position="25"/>
    </location>
</feature>
<name>A0A2P5WBY1_GOSBA</name>
<dbReference type="Gene3D" id="3.60.10.10">
    <property type="entry name" value="Endonuclease/exonuclease/phosphatase"/>
    <property type="match status" value="1"/>
</dbReference>
<dbReference type="InterPro" id="IPR036691">
    <property type="entry name" value="Endo/exonu/phosph_ase_sf"/>
</dbReference>
<dbReference type="AlphaFoldDB" id="A0A2P5WBY1"/>
<proteinExistence type="predicted"/>